<dbReference type="FunFam" id="3.30.565.10:FF:000002">
    <property type="entry name" value="DNA gyrase subunit B"/>
    <property type="match status" value="1"/>
</dbReference>
<comment type="catalytic activity">
    <reaction evidence="1">
        <text>ATP-dependent breakage, passage and rejoining of double-stranded DNA.</text>
        <dbReference type="EC" id="5.6.2.2"/>
    </reaction>
</comment>
<dbReference type="EMBL" id="UOGE01000114">
    <property type="protein sequence ID" value="VAX25979.1"/>
    <property type="molecule type" value="Genomic_DNA"/>
</dbReference>
<evidence type="ECO:0000256" key="11">
    <source>
        <dbReference type="ARBA" id="ARBA00023235"/>
    </source>
</evidence>
<dbReference type="FunFam" id="3.40.50.670:FF:000001">
    <property type="entry name" value="DNA topoisomerase 2"/>
    <property type="match status" value="1"/>
</dbReference>
<keyword evidence="10" id="KW-0238">DNA-binding</keyword>
<dbReference type="GO" id="GO:0005524">
    <property type="term" value="F:ATP binding"/>
    <property type="evidence" value="ECO:0007669"/>
    <property type="project" value="UniProtKB-KW"/>
</dbReference>
<dbReference type="InterPro" id="IPR002288">
    <property type="entry name" value="DNA_gyrase_B_C"/>
</dbReference>
<dbReference type="Gene3D" id="3.30.565.10">
    <property type="entry name" value="Histidine kinase-like ATPase, C-terminal domain"/>
    <property type="match status" value="1"/>
</dbReference>
<dbReference type="Pfam" id="PF00204">
    <property type="entry name" value="DNA_gyraseB"/>
    <property type="match status" value="1"/>
</dbReference>
<evidence type="ECO:0000256" key="1">
    <source>
        <dbReference type="ARBA" id="ARBA00000185"/>
    </source>
</evidence>
<dbReference type="SUPFAM" id="SSF56719">
    <property type="entry name" value="Type II DNA topoisomerase"/>
    <property type="match status" value="1"/>
</dbReference>
<dbReference type="PROSITE" id="PS50880">
    <property type="entry name" value="TOPRIM"/>
    <property type="match status" value="1"/>
</dbReference>
<dbReference type="InterPro" id="IPR001241">
    <property type="entry name" value="Topo_IIA"/>
</dbReference>
<evidence type="ECO:0000256" key="10">
    <source>
        <dbReference type="ARBA" id="ARBA00023125"/>
    </source>
</evidence>
<proteinExistence type="inferred from homology"/>
<accession>A0A3B1C739</accession>
<dbReference type="InterPro" id="IPR003594">
    <property type="entry name" value="HATPase_dom"/>
</dbReference>
<dbReference type="PRINTS" id="PR00418">
    <property type="entry name" value="TPI2FAMILY"/>
</dbReference>
<dbReference type="InterPro" id="IPR000565">
    <property type="entry name" value="Topo_IIA_B"/>
</dbReference>
<dbReference type="Gene3D" id="3.40.50.670">
    <property type="match status" value="1"/>
</dbReference>
<keyword evidence="6" id="KW-0547">Nucleotide-binding</keyword>
<dbReference type="CDD" id="cd16928">
    <property type="entry name" value="HATPase_GyrB-like"/>
    <property type="match status" value="1"/>
</dbReference>
<dbReference type="Pfam" id="PF01751">
    <property type="entry name" value="Toprim"/>
    <property type="match status" value="1"/>
</dbReference>
<reference evidence="13" key="1">
    <citation type="submission" date="2018-06" db="EMBL/GenBank/DDBJ databases">
        <authorList>
            <person name="Zhirakovskaya E."/>
        </authorList>
    </citation>
    <scope>NUCLEOTIDE SEQUENCE</scope>
</reference>
<dbReference type="NCBIfam" id="NF004189">
    <property type="entry name" value="PRK05644.1"/>
    <property type="match status" value="1"/>
</dbReference>
<dbReference type="InterPro" id="IPR013759">
    <property type="entry name" value="Topo_IIA_B_C"/>
</dbReference>
<gene>
    <name evidence="13" type="ORF">MNBD_NITROSPINAE02-1648</name>
</gene>
<evidence type="ECO:0000313" key="13">
    <source>
        <dbReference type="EMBL" id="VAX25979.1"/>
    </source>
</evidence>
<sequence>MDKKYTAKSIEVLEGLEPVRRRPGMYIGGTDATGLHHLVWESLDNAVDEAINGYCDKITITIGKKGEIAVEDNGRGIPVDRHPKFKKPALEIIMTTLHAGAKFSQKSYSTSGGLHGVGISVVCALSEELRVIVKRDKHEWIQTFSRGKPLYKLKKGKGVRGHGTKVIFRPDPKIFPKTVFNKKWIAERAETEAFLNSGLTIVVVDERDGSRESFHYKNGIRDYLSKLLSKKKSVGGGSFYHLQTQGIKVEVALQWTTSPETRIYSYANSVYTVDGGAHENGLRAALTKSLRGHIERANGSSRGKHLSITAEDVKEGLTAVLSVFLANPQFQGQTKEKLNNAEAHTAVESVVKIAFERYLLENPNTADAIVSRVKLAAQARMASRAAKETVMRKSAISHRLTLPGKLADCSSTDPTISELFIVEGDSAGGSSKQARNRMTQAVLPLRGKILNVENATGEKLLNNNELKALTISIGAGMGESFNYNKLRYDKIIIMTDADVDGAHISALLLTFFYRYMPELIDKGNIYLAQPPLFKIELGKKTLYAQDENEKNKILKEAPKNVKPVMSRYKGLGEMPGKILKETTMAPEGRILLKVTVTNAKATDNAFARLMGKDASARLEFLQRNSAAFVSRGGELDV</sequence>
<dbReference type="InterPro" id="IPR013760">
    <property type="entry name" value="Topo_IIA-like_dom_sf"/>
</dbReference>
<evidence type="ECO:0000256" key="6">
    <source>
        <dbReference type="ARBA" id="ARBA00022741"/>
    </source>
</evidence>
<evidence type="ECO:0000259" key="12">
    <source>
        <dbReference type="PROSITE" id="PS50880"/>
    </source>
</evidence>
<protein>
    <recommendedName>
        <fullName evidence="4">DNA topoisomerase (ATP-hydrolyzing)</fullName>
        <ecNumber evidence="4">5.6.2.2</ecNumber>
    </recommendedName>
</protein>
<keyword evidence="11 13" id="KW-0413">Isomerase</keyword>
<dbReference type="PANTHER" id="PTHR45866:SF1">
    <property type="entry name" value="DNA GYRASE SUBUNIT B, MITOCHONDRIAL"/>
    <property type="match status" value="1"/>
</dbReference>
<dbReference type="InterPro" id="IPR036890">
    <property type="entry name" value="HATPase_C_sf"/>
</dbReference>
<feature type="domain" description="Toprim" evidence="12">
    <location>
        <begin position="417"/>
        <end position="531"/>
    </location>
</feature>
<dbReference type="InterPro" id="IPR020568">
    <property type="entry name" value="Ribosomal_Su5_D2-typ_SF"/>
</dbReference>
<comment type="similarity">
    <text evidence="3">Belongs to the type II topoisomerase GyrB family.</text>
</comment>
<comment type="cofactor">
    <cofactor evidence="2">
        <name>Mg(2+)</name>
        <dbReference type="ChEBI" id="CHEBI:18420"/>
    </cofactor>
</comment>
<dbReference type="GO" id="GO:0003918">
    <property type="term" value="F:DNA topoisomerase type II (double strand cut, ATP-hydrolyzing) activity"/>
    <property type="evidence" value="ECO:0007669"/>
    <property type="project" value="UniProtKB-EC"/>
</dbReference>
<dbReference type="InterPro" id="IPR014721">
    <property type="entry name" value="Ribsml_uS5_D2-typ_fold_subgr"/>
</dbReference>
<dbReference type="GO" id="GO:0046872">
    <property type="term" value="F:metal ion binding"/>
    <property type="evidence" value="ECO:0007669"/>
    <property type="project" value="UniProtKB-KW"/>
</dbReference>
<dbReference type="PROSITE" id="PS00177">
    <property type="entry name" value="TOPOISOMERASE_II"/>
    <property type="match status" value="1"/>
</dbReference>
<evidence type="ECO:0000256" key="5">
    <source>
        <dbReference type="ARBA" id="ARBA00022723"/>
    </source>
</evidence>
<dbReference type="InterPro" id="IPR006171">
    <property type="entry name" value="TOPRIM_dom"/>
</dbReference>
<evidence type="ECO:0000256" key="7">
    <source>
        <dbReference type="ARBA" id="ARBA00022840"/>
    </source>
</evidence>
<dbReference type="SUPFAM" id="SSF54211">
    <property type="entry name" value="Ribosomal protein S5 domain 2-like"/>
    <property type="match status" value="1"/>
</dbReference>
<dbReference type="SMART" id="SM00387">
    <property type="entry name" value="HATPase_c"/>
    <property type="match status" value="1"/>
</dbReference>
<dbReference type="SUPFAM" id="SSF55874">
    <property type="entry name" value="ATPase domain of HSP90 chaperone/DNA topoisomerase II/histidine kinase"/>
    <property type="match status" value="1"/>
</dbReference>
<dbReference type="GO" id="GO:0003677">
    <property type="term" value="F:DNA binding"/>
    <property type="evidence" value="ECO:0007669"/>
    <property type="project" value="UniProtKB-KW"/>
</dbReference>
<dbReference type="CDD" id="cd00822">
    <property type="entry name" value="TopoII_Trans_DNA_gyrase"/>
    <property type="match status" value="1"/>
</dbReference>
<evidence type="ECO:0000256" key="9">
    <source>
        <dbReference type="ARBA" id="ARBA00023029"/>
    </source>
</evidence>
<dbReference type="Gene3D" id="3.30.230.10">
    <property type="match status" value="1"/>
</dbReference>
<evidence type="ECO:0000256" key="2">
    <source>
        <dbReference type="ARBA" id="ARBA00001946"/>
    </source>
</evidence>
<organism evidence="13">
    <name type="scientific">hydrothermal vent metagenome</name>
    <dbReference type="NCBI Taxonomy" id="652676"/>
    <lineage>
        <taxon>unclassified sequences</taxon>
        <taxon>metagenomes</taxon>
        <taxon>ecological metagenomes</taxon>
    </lineage>
</organism>
<dbReference type="GO" id="GO:0006265">
    <property type="term" value="P:DNA topological change"/>
    <property type="evidence" value="ECO:0007669"/>
    <property type="project" value="InterPro"/>
</dbReference>
<evidence type="ECO:0000256" key="4">
    <source>
        <dbReference type="ARBA" id="ARBA00012895"/>
    </source>
</evidence>
<keyword evidence="7" id="KW-0067">ATP-binding</keyword>
<dbReference type="AlphaFoldDB" id="A0A3B1C739"/>
<keyword evidence="5" id="KW-0479">Metal-binding</keyword>
<dbReference type="Pfam" id="PF02518">
    <property type="entry name" value="HATPase_c"/>
    <property type="match status" value="1"/>
</dbReference>
<dbReference type="PRINTS" id="PR01159">
    <property type="entry name" value="DNAGYRASEB"/>
</dbReference>
<dbReference type="SMART" id="SM00433">
    <property type="entry name" value="TOP2c"/>
    <property type="match status" value="1"/>
</dbReference>
<evidence type="ECO:0000256" key="8">
    <source>
        <dbReference type="ARBA" id="ARBA00022842"/>
    </source>
</evidence>
<keyword evidence="9" id="KW-0799">Topoisomerase</keyword>
<evidence type="ECO:0000256" key="3">
    <source>
        <dbReference type="ARBA" id="ARBA00010708"/>
    </source>
</evidence>
<name>A0A3B1C739_9ZZZZ</name>
<dbReference type="PANTHER" id="PTHR45866">
    <property type="entry name" value="DNA GYRASE/TOPOISOMERASE SUBUNIT B"/>
    <property type="match status" value="1"/>
</dbReference>
<dbReference type="EC" id="5.6.2.2" evidence="4"/>
<keyword evidence="8" id="KW-0460">Magnesium</keyword>
<dbReference type="InterPro" id="IPR013506">
    <property type="entry name" value="Topo_IIA_bsu_dom2"/>
</dbReference>
<dbReference type="Pfam" id="PF00986">
    <property type="entry name" value="DNA_gyraseB_C"/>
    <property type="match status" value="1"/>
</dbReference>
<dbReference type="InterPro" id="IPR018522">
    <property type="entry name" value="TopoIIA_CS"/>
</dbReference>